<keyword evidence="6 7" id="KW-0472">Membrane</keyword>
<evidence type="ECO:0000256" key="2">
    <source>
        <dbReference type="ARBA" id="ARBA00008789"/>
    </source>
</evidence>
<reference evidence="9" key="1">
    <citation type="submission" date="2020-11" db="EMBL/GenBank/DDBJ databases">
        <authorList>
            <person name="Tran Van P."/>
        </authorList>
    </citation>
    <scope>NUCLEOTIDE SEQUENCE</scope>
</reference>
<keyword evidence="3" id="KW-1003">Cell membrane</keyword>
<evidence type="ECO:0000256" key="1">
    <source>
        <dbReference type="ARBA" id="ARBA00004651"/>
    </source>
</evidence>
<feature type="region of interest" description="Disordered" evidence="8">
    <location>
        <begin position="794"/>
        <end position="835"/>
    </location>
</feature>
<comment type="subcellular location">
    <subcellularLocation>
        <location evidence="1">Cell membrane</location>
        <topology evidence="1">Multi-pass membrane protein</topology>
    </subcellularLocation>
    <subcellularLocation>
        <location evidence="7">Membrane</location>
        <topology evidence="7">Multi-pass membrane protein</topology>
    </subcellularLocation>
</comment>
<evidence type="ECO:0000256" key="6">
    <source>
        <dbReference type="ARBA" id="ARBA00023136"/>
    </source>
</evidence>
<accession>A0A7R9D0G7</accession>
<comment type="similarity">
    <text evidence="2 7">Belongs to the XK family.</text>
</comment>
<keyword evidence="5 7" id="KW-1133">Transmembrane helix</keyword>
<evidence type="ECO:0000313" key="9">
    <source>
        <dbReference type="EMBL" id="CAD7404862.1"/>
    </source>
</evidence>
<keyword evidence="4 7" id="KW-0812">Transmembrane</keyword>
<dbReference type="GO" id="GO:0005886">
    <property type="term" value="C:plasma membrane"/>
    <property type="evidence" value="ECO:0007669"/>
    <property type="project" value="UniProtKB-SubCell"/>
</dbReference>
<evidence type="ECO:0000256" key="8">
    <source>
        <dbReference type="SAM" id="MobiDB-lite"/>
    </source>
</evidence>
<evidence type="ECO:0000256" key="3">
    <source>
        <dbReference type="ARBA" id="ARBA00022475"/>
    </source>
</evidence>
<dbReference type="Pfam" id="PF09815">
    <property type="entry name" value="XK-related"/>
    <property type="match status" value="1"/>
</dbReference>
<feature type="compositionally biased region" description="Low complexity" evidence="8">
    <location>
        <begin position="622"/>
        <end position="634"/>
    </location>
</feature>
<gene>
    <name evidence="9" type="ORF">TPSB3V08_LOCUS4697</name>
</gene>
<feature type="transmembrane region" description="Helical" evidence="7">
    <location>
        <begin position="257"/>
        <end position="278"/>
    </location>
</feature>
<feature type="transmembrane region" description="Helical" evidence="7">
    <location>
        <begin position="284"/>
        <end position="306"/>
    </location>
</feature>
<evidence type="ECO:0000256" key="7">
    <source>
        <dbReference type="RuleBase" id="RU910716"/>
    </source>
</evidence>
<organism evidence="9">
    <name type="scientific">Timema poppense</name>
    <name type="common">Walking stick</name>
    <dbReference type="NCBI Taxonomy" id="170557"/>
    <lineage>
        <taxon>Eukaryota</taxon>
        <taxon>Metazoa</taxon>
        <taxon>Ecdysozoa</taxon>
        <taxon>Arthropoda</taxon>
        <taxon>Hexapoda</taxon>
        <taxon>Insecta</taxon>
        <taxon>Pterygota</taxon>
        <taxon>Neoptera</taxon>
        <taxon>Polyneoptera</taxon>
        <taxon>Phasmatodea</taxon>
        <taxon>Timematodea</taxon>
        <taxon>Timematoidea</taxon>
        <taxon>Timematidae</taxon>
        <taxon>Timema</taxon>
    </lineage>
</organism>
<feature type="region of interest" description="Disordered" evidence="8">
    <location>
        <begin position="343"/>
        <end position="365"/>
    </location>
</feature>
<evidence type="ECO:0000256" key="5">
    <source>
        <dbReference type="ARBA" id="ARBA00022989"/>
    </source>
</evidence>
<sequence length="1020" mass="113931">MLHHTPGIAASRARRAAVASLCDLGLKYRVLSGIVGSPYEYDRIRFGGLRRYSRSRLDCRWRGDRGLDLAETLTWTIEAEGGMGRDPRATDLEMEGAAPDSHRRPLVATGGPPPRLSVDGNIPGLRSAAHWLGVSAAASLVSLAWAVASYTRAMRRTRADKSKVSWPGLLLQALWRGGMLAARVASLVLFAVGFKAWIFLLLGVHWVGMTTWVVLQRTDLCETPAEERVYNCVVGIIYCFCFFNLQEGPTRKRALAFYIIVIGQNVSCLCLFGTLGGASRPGLFRMSAATIIGGTLLGISSMLLYYRFFHPSGPIRLCSKDLECDVEKNHKTHLHPDLNATLRSLKHPRHSEKDSLSRLDVTPPRQSEDIYTDKKLLLTHCVSSPSLPCVTTQSEEDKLSGQEDFDTLKHRRRGICSTEDLVVDLPIDKQQVEDILEVKETFTEAVKQKRRGICPLEPDAIVELQLGRNEEEKENSSNEDLMKQKRRGIYSSEDLVSEVGRTQSIESKEESLSVLCEKVDSEILRRKRRGICSSDCLDSEQVKELVVGKQTESQLGETEDAPSEVLSVPSEVLSAHDYENMCAVNIAREAWGLRSWRGYSDIETWLHDDSVVRDSRRDTLTSTVTSASSENSGSSPPPVPSRRPKLFRSRQDDYLDTLIYDLADCESEQSISVFVVDPPPPAEPDPGVFMARPYVVDQTGAMFPLSTLDTIVEELEDSSTSLESLERPHRQRHGSASTLVATIDEIRHGNLFNSPDKLWRQVSCHSEMTPNSLLMPNHSQPHLSPEEVLFLSRLKPTSPDTTPSPKSGNTPQNRSLADSNPPNKSSGEVVPSVRDPSFCVTNSENVLHRPSENIPKQNTKPNRPRRKFSLIREKFEQKKCENKTEIETQDPLCHIFTSPLHSPLTAVYSEPLPDDVTANILLENEPIVFYNKENVPGRVKQWNAFLKSQNTCNVNWNPETCKVIAFSSSQEQESCKVKPALSNLKERRSIFLKQVLSPPKFQNWSKKGSLSPTSKVVPAL</sequence>
<feature type="region of interest" description="Disordered" evidence="8">
    <location>
        <begin position="617"/>
        <end position="646"/>
    </location>
</feature>
<name>A0A7R9D0G7_TIMPO</name>
<feature type="compositionally biased region" description="Low complexity" evidence="8">
    <location>
        <begin position="795"/>
        <end position="807"/>
    </location>
</feature>
<dbReference type="PANTHER" id="PTHR16024">
    <property type="entry name" value="XK-RELATED PROTEIN"/>
    <property type="match status" value="1"/>
</dbReference>
<protein>
    <recommendedName>
        <fullName evidence="7">XK-related protein</fullName>
    </recommendedName>
</protein>
<dbReference type="AlphaFoldDB" id="A0A7R9D0G7"/>
<dbReference type="EMBL" id="OD002319">
    <property type="protein sequence ID" value="CAD7404862.1"/>
    <property type="molecule type" value="Genomic_DNA"/>
</dbReference>
<feature type="compositionally biased region" description="Polar residues" evidence="8">
    <location>
        <begin position="808"/>
        <end position="826"/>
    </location>
</feature>
<feature type="transmembrane region" description="Helical" evidence="7">
    <location>
        <begin position="184"/>
        <end position="208"/>
    </location>
</feature>
<feature type="transmembrane region" description="Helical" evidence="7">
    <location>
        <begin position="128"/>
        <end position="148"/>
    </location>
</feature>
<dbReference type="PANTHER" id="PTHR16024:SF28">
    <property type="entry name" value="XK-RELATED PROTEIN"/>
    <property type="match status" value="1"/>
</dbReference>
<dbReference type="InterPro" id="IPR050895">
    <property type="entry name" value="XK-related_scramblase"/>
</dbReference>
<feature type="compositionally biased region" description="Polar residues" evidence="8">
    <location>
        <begin position="1001"/>
        <end position="1014"/>
    </location>
</feature>
<evidence type="ECO:0000256" key="4">
    <source>
        <dbReference type="ARBA" id="ARBA00022692"/>
    </source>
</evidence>
<proteinExistence type="inferred from homology"/>
<dbReference type="InterPro" id="IPR018629">
    <property type="entry name" value="XK-rel"/>
</dbReference>
<feature type="region of interest" description="Disordered" evidence="8">
    <location>
        <begin position="1001"/>
        <end position="1020"/>
    </location>
</feature>